<evidence type="ECO:0000256" key="2">
    <source>
        <dbReference type="ARBA" id="ARBA00022692"/>
    </source>
</evidence>
<evidence type="ECO:0000256" key="5">
    <source>
        <dbReference type="PROSITE-ProRule" id="PRU00205"/>
    </source>
</evidence>
<evidence type="ECO:0000313" key="9">
    <source>
        <dbReference type="Proteomes" id="UP000054007"/>
    </source>
</evidence>
<keyword evidence="9" id="KW-1185">Reference proteome</keyword>
<feature type="transmembrane region" description="Helical" evidence="6">
    <location>
        <begin position="20"/>
        <end position="40"/>
    </location>
</feature>
<dbReference type="AlphaFoldDB" id="A0A0D7B3X7"/>
<evidence type="ECO:0000256" key="4">
    <source>
        <dbReference type="ARBA" id="ARBA00023136"/>
    </source>
</evidence>
<dbReference type="InterPro" id="IPR006634">
    <property type="entry name" value="TLC-dom"/>
</dbReference>
<feature type="transmembrane region" description="Helical" evidence="6">
    <location>
        <begin position="183"/>
        <end position="203"/>
    </location>
</feature>
<proteinExistence type="predicted"/>
<keyword evidence="3 6" id="KW-1133">Transmembrane helix</keyword>
<evidence type="ECO:0000313" key="8">
    <source>
        <dbReference type="EMBL" id="KIY65278.1"/>
    </source>
</evidence>
<dbReference type="PROSITE" id="PS50922">
    <property type="entry name" value="TLC"/>
    <property type="match status" value="1"/>
</dbReference>
<protein>
    <submittedName>
        <fullName evidence="8">DUF887-domain-containing protein</fullName>
    </submittedName>
</protein>
<name>A0A0D7B3X7_9AGAR</name>
<comment type="subcellular location">
    <subcellularLocation>
        <location evidence="1">Membrane</location>
        <topology evidence="1">Multi-pass membrane protein</topology>
    </subcellularLocation>
</comment>
<feature type="transmembrane region" description="Helical" evidence="6">
    <location>
        <begin position="61"/>
        <end position="84"/>
    </location>
</feature>
<dbReference type="GO" id="GO:0055088">
    <property type="term" value="P:lipid homeostasis"/>
    <property type="evidence" value="ECO:0007669"/>
    <property type="project" value="TreeGrafter"/>
</dbReference>
<evidence type="ECO:0000259" key="7">
    <source>
        <dbReference type="PROSITE" id="PS50922"/>
    </source>
</evidence>
<keyword evidence="2 5" id="KW-0812">Transmembrane</keyword>
<dbReference type="GO" id="GO:0005783">
    <property type="term" value="C:endoplasmic reticulum"/>
    <property type="evidence" value="ECO:0007669"/>
    <property type="project" value="TreeGrafter"/>
</dbReference>
<dbReference type="GO" id="GO:0016020">
    <property type="term" value="C:membrane"/>
    <property type="evidence" value="ECO:0007669"/>
    <property type="project" value="UniProtKB-SubCell"/>
</dbReference>
<dbReference type="SMART" id="SM00724">
    <property type="entry name" value="TLC"/>
    <property type="match status" value="1"/>
</dbReference>
<dbReference type="PANTHER" id="PTHR13439:SF0">
    <property type="entry name" value="TOPOISOMERASE I DAMAGE AFFECTED PROTEIN 4"/>
    <property type="match status" value="1"/>
</dbReference>
<dbReference type="OrthoDB" id="10266980at2759"/>
<keyword evidence="4 5" id="KW-0472">Membrane</keyword>
<evidence type="ECO:0000256" key="6">
    <source>
        <dbReference type="SAM" id="Phobius"/>
    </source>
</evidence>
<feature type="transmembrane region" description="Helical" evidence="6">
    <location>
        <begin position="119"/>
        <end position="139"/>
    </location>
</feature>
<evidence type="ECO:0000256" key="3">
    <source>
        <dbReference type="ARBA" id="ARBA00022989"/>
    </source>
</evidence>
<accession>A0A0D7B3X7</accession>
<feature type="domain" description="TLC" evidence="7">
    <location>
        <begin position="56"/>
        <end position="254"/>
    </location>
</feature>
<reference evidence="8 9" key="1">
    <citation type="journal article" date="2015" name="Fungal Genet. Biol.">
        <title>Evolution of novel wood decay mechanisms in Agaricales revealed by the genome sequences of Fistulina hepatica and Cylindrobasidium torrendii.</title>
        <authorList>
            <person name="Floudas D."/>
            <person name="Held B.W."/>
            <person name="Riley R."/>
            <person name="Nagy L.G."/>
            <person name="Koehler G."/>
            <person name="Ransdell A.S."/>
            <person name="Younus H."/>
            <person name="Chow J."/>
            <person name="Chiniquy J."/>
            <person name="Lipzen A."/>
            <person name="Tritt A."/>
            <person name="Sun H."/>
            <person name="Haridas S."/>
            <person name="LaButti K."/>
            <person name="Ohm R.A."/>
            <person name="Kues U."/>
            <person name="Blanchette R.A."/>
            <person name="Grigoriev I.V."/>
            <person name="Minto R.E."/>
            <person name="Hibbett D.S."/>
        </authorList>
    </citation>
    <scope>NUCLEOTIDE SEQUENCE [LARGE SCALE GENOMIC DNA]</scope>
    <source>
        <strain evidence="8 9">FP15055 ss-10</strain>
    </source>
</reference>
<organism evidence="8 9">
    <name type="scientific">Cylindrobasidium torrendii FP15055 ss-10</name>
    <dbReference type="NCBI Taxonomy" id="1314674"/>
    <lineage>
        <taxon>Eukaryota</taxon>
        <taxon>Fungi</taxon>
        <taxon>Dikarya</taxon>
        <taxon>Basidiomycota</taxon>
        <taxon>Agaricomycotina</taxon>
        <taxon>Agaricomycetes</taxon>
        <taxon>Agaricomycetidae</taxon>
        <taxon>Agaricales</taxon>
        <taxon>Marasmiineae</taxon>
        <taxon>Physalacriaceae</taxon>
        <taxon>Cylindrobasidium</taxon>
    </lineage>
</organism>
<dbReference type="Pfam" id="PF03798">
    <property type="entry name" value="TRAM_LAG1_CLN8"/>
    <property type="match status" value="1"/>
</dbReference>
<dbReference type="STRING" id="1314674.A0A0D7B3X7"/>
<sequence>METLSNAALAVGLARLPPYLPVFVNSFAAFTALHLVAAPLGSRLLFPDVYGKMSKRQRNNWCIHVVSMAHCIVVLPLAVGALYIPELAQDKAFGWSDEKIGVVTAISCGYFLWDTLDAIINFTDIGFVFHGIACLLIYVGSYKPFLAYYAARCLLWEASTFFLNIHWYEFLDKTNRTGSSLQLFNGLCLLLTFFVVRIVYGGLYSPSFAHTILHARGDIPAPYLLIYGGGNILLNGLNIFWFFKMIQSIRSRFQENGVEATTNETVKLK</sequence>
<dbReference type="EMBL" id="KN880596">
    <property type="protein sequence ID" value="KIY65278.1"/>
    <property type="molecule type" value="Genomic_DNA"/>
</dbReference>
<evidence type="ECO:0000256" key="1">
    <source>
        <dbReference type="ARBA" id="ARBA00004141"/>
    </source>
</evidence>
<dbReference type="PANTHER" id="PTHR13439">
    <property type="entry name" value="CT120 PROTEIN"/>
    <property type="match status" value="1"/>
</dbReference>
<dbReference type="Proteomes" id="UP000054007">
    <property type="component" value="Unassembled WGS sequence"/>
</dbReference>
<gene>
    <name evidence="8" type="ORF">CYLTODRAFT_357082</name>
</gene>
<feature type="transmembrane region" description="Helical" evidence="6">
    <location>
        <begin position="223"/>
        <end position="243"/>
    </location>
</feature>
<dbReference type="InterPro" id="IPR050846">
    <property type="entry name" value="TLCD"/>
</dbReference>